<dbReference type="Proteomes" id="UP000196005">
    <property type="component" value="Chromosome"/>
</dbReference>
<evidence type="ECO:0000313" key="2">
    <source>
        <dbReference type="Proteomes" id="UP000196005"/>
    </source>
</evidence>
<dbReference type="InterPro" id="IPR010005">
    <property type="entry name" value="Formate_DH_maturation_HycH"/>
</dbReference>
<keyword evidence="2" id="KW-1185">Reference proteome</keyword>
<accession>A0A1Y0HJK2</accession>
<dbReference type="EMBL" id="CP021416">
    <property type="protein sequence ID" value="ARU48238.1"/>
    <property type="molecule type" value="Genomic_DNA"/>
</dbReference>
<organism evidence="1 2">
    <name type="scientific">Sulfurospirillum diekertiae</name>
    <dbReference type="NCBI Taxonomy" id="1854492"/>
    <lineage>
        <taxon>Bacteria</taxon>
        <taxon>Pseudomonadati</taxon>
        <taxon>Campylobacterota</taxon>
        <taxon>Epsilonproteobacteria</taxon>
        <taxon>Campylobacterales</taxon>
        <taxon>Sulfurospirillaceae</taxon>
        <taxon>Sulfurospirillum</taxon>
    </lineage>
</organism>
<dbReference type="Pfam" id="PF07450">
    <property type="entry name" value="HycH"/>
    <property type="match status" value="1"/>
</dbReference>
<dbReference type="OrthoDB" id="5339731at2"/>
<proteinExistence type="predicted"/>
<dbReference type="KEGG" id="suls:Sdiek1_1072"/>
<protein>
    <submittedName>
        <fullName evidence="1">Hydrogenase-4 component J</fullName>
    </submittedName>
</protein>
<gene>
    <name evidence="1" type="ORF">Sdiek1_1072</name>
</gene>
<dbReference type="AlphaFoldDB" id="A0A1Y0HJK2"/>
<evidence type="ECO:0000313" key="1">
    <source>
        <dbReference type="EMBL" id="ARU48238.1"/>
    </source>
</evidence>
<sequence>MINVCRLTRRHTDATSQNMPRELEQVKIFSLSIGHGIGTVDFVETIETIEEEAYDQMLKECGAYAQFKLGNLSQYFEIEVFPEHAQKLYHEMPECFLKELFGTLHEGYVILRKSL</sequence>
<dbReference type="RefSeq" id="WP_087438228.1">
    <property type="nucleotide sequence ID" value="NZ_CP021416.1"/>
</dbReference>
<name>A0A1Y0HJK2_9BACT</name>
<reference evidence="2" key="1">
    <citation type="submission" date="2017-05" db="EMBL/GenBank/DDBJ databases">
        <title>Dechlorination kinetics govern the competition between two new strains of the genus Sulfurospirillum.</title>
        <authorList>
            <person name="Buttet G.F."/>
            <person name="Murray A.M."/>
            <person name="Goris T."/>
            <person name="Burion M."/>
            <person name="Lin B."/>
            <person name="Rolle M."/>
            <person name="Maillard J."/>
        </authorList>
    </citation>
    <scope>NUCLEOTIDE SEQUENCE [LARGE SCALE GENOMIC DNA]</scope>
    <source>
        <strain evidence="2">SL2-1</strain>
    </source>
</reference>